<comment type="caution">
    <text evidence="3">The sequence shown here is derived from an EMBL/GenBank/DDBJ whole genome shotgun (WGS) entry which is preliminary data.</text>
</comment>
<dbReference type="InterPro" id="IPR001173">
    <property type="entry name" value="Glyco_trans_2-like"/>
</dbReference>
<reference evidence="3 4" key="1">
    <citation type="journal article" date="2014" name="Int. J. Syst. Evol. Microbiol.">
        <title>Lysinibacillus halotolerans sp. nov., isolated from saline-alkaline soil.</title>
        <authorList>
            <person name="Kong D."/>
            <person name="Wang Y."/>
            <person name="Zhao B."/>
            <person name="Li Y."/>
            <person name="Song J."/>
            <person name="Zhai Y."/>
            <person name="Zhang C."/>
            <person name="Wang H."/>
            <person name="Chen X."/>
            <person name="Zhao B."/>
            <person name="Ruan Z."/>
        </authorList>
    </citation>
    <scope>NUCLEOTIDE SEQUENCE [LARGE SCALE GENOMIC DNA]</scope>
    <source>
        <strain evidence="3 4">MCCC 1A12703</strain>
    </source>
</reference>
<dbReference type="SMART" id="SM00028">
    <property type="entry name" value="TPR"/>
    <property type="match status" value="2"/>
</dbReference>
<dbReference type="SUPFAM" id="SSF48452">
    <property type="entry name" value="TPR-like"/>
    <property type="match status" value="1"/>
</dbReference>
<dbReference type="SUPFAM" id="SSF53448">
    <property type="entry name" value="Nucleotide-diphospho-sugar transferases"/>
    <property type="match status" value="1"/>
</dbReference>
<keyword evidence="3" id="KW-0808">Transferase</keyword>
<dbReference type="PANTHER" id="PTHR22916">
    <property type="entry name" value="GLYCOSYLTRANSFERASE"/>
    <property type="match status" value="1"/>
</dbReference>
<evidence type="ECO:0000256" key="1">
    <source>
        <dbReference type="ARBA" id="ARBA00006739"/>
    </source>
</evidence>
<evidence type="ECO:0000313" key="4">
    <source>
        <dbReference type="Proteomes" id="UP000279909"/>
    </source>
</evidence>
<feature type="domain" description="Glycosyltransferase 2-like" evidence="2">
    <location>
        <begin position="5"/>
        <end position="121"/>
    </location>
</feature>
<sequence length="378" mass="44012">MRKVSVIMPVYNGEKYIKLAINSVLNQSYKDIELIVVDDGSTDSTAVIVKKIIEDNKLFDLKYLYQENKGPSVARNVGIENAKGEYIALLDSDDYYHRDKIYEHINYLLKNPNIDIAYGDLTIVNSESEIQNTLKAEMPSENQNLFLASMLFRQFIPGPATLVGKRECFINNPYNPDIIYAEDYDLTIRLAMKYKFAYVPEGIYYCRRHDRNLSNNHEAQLQSEIRIVRKIGKAFIWKIIEDTPLEEANKKLLFAKIMIKIGNYQEAFERLIHLKSKNDIINFYLGNLLYYECKYKDAIDFYKLAIAQNNTMAEAFNNMGVCYATYDVTKAKKSFSTALNLRPNYLDAQYNLKAIESKLDNFRFTKRELRKELISYTL</sequence>
<dbReference type="RefSeq" id="WP_122971057.1">
    <property type="nucleotide sequence ID" value="NZ_RHLQ01000006.1"/>
</dbReference>
<dbReference type="InterPro" id="IPR011990">
    <property type="entry name" value="TPR-like_helical_dom_sf"/>
</dbReference>
<dbReference type="EMBL" id="RHLQ01000006">
    <property type="protein sequence ID" value="RND00664.1"/>
    <property type="molecule type" value="Genomic_DNA"/>
</dbReference>
<comment type="similarity">
    <text evidence="1">Belongs to the glycosyltransferase 2 family.</text>
</comment>
<evidence type="ECO:0000259" key="2">
    <source>
        <dbReference type="Pfam" id="PF00535"/>
    </source>
</evidence>
<dbReference type="AlphaFoldDB" id="A0A3M8HDY0"/>
<dbReference type="Proteomes" id="UP000279909">
    <property type="component" value="Unassembled WGS sequence"/>
</dbReference>
<accession>A0A3M8HDY0</accession>
<organism evidence="3 4">
    <name type="scientific">Lysinibacillus halotolerans</name>
    <dbReference type="NCBI Taxonomy" id="1368476"/>
    <lineage>
        <taxon>Bacteria</taxon>
        <taxon>Bacillati</taxon>
        <taxon>Bacillota</taxon>
        <taxon>Bacilli</taxon>
        <taxon>Bacillales</taxon>
        <taxon>Bacillaceae</taxon>
        <taxon>Lysinibacillus</taxon>
    </lineage>
</organism>
<dbReference type="InterPro" id="IPR029044">
    <property type="entry name" value="Nucleotide-diphossugar_trans"/>
</dbReference>
<dbReference type="GO" id="GO:0016758">
    <property type="term" value="F:hexosyltransferase activity"/>
    <property type="evidence" value="ECO:0007669"/>
    <property type="project" value="UniProtKB-ARBA"/>
</dbReference>
<dbReference type="Pfam" id="PF00535">
    <property type="entry name" value="Glycos_transf_2"/>
    <property type="match status" value="1"/>
</dbReference>
<dbReference type="Gene3D" id="3.90.550.10">
    <property type="entry name" value="Spore Coat Polysaccharide Biosynthesis Protein SpsA, Chain A"/>
    <property type="match status" value="1"/>
</dbReference>
<proteinExistence type="inferred from homology"/>
<dbReference type="OrthoDB" id="396512at2"/>
<name>A0A3M8HDY0_9BACI</name>
<dbReference type="InterPro" id="IPR019734">
    <property type="entry name" value="TPR_rpt"/>
</dbReference>
<dbReference type="Gene3D" id="1.25.40.10">
    <property type="entry name" value="Tetratricopeptide repeat domain"/>
    <property type="match status" value="1"/>
</dbReference>
<protein>
    <submittedName>
        <fullName evidence="3">Glycosyltransferase</fullName>
    </submittedName>
</protein>
<gene>
    <name evidence="3" type="ORF">EC501_04270</name>
</gene>
<evidence type="ECO:0000313" key="3">
    <source>
        <dbReference type="EMBL" id="RND00664.1"/>
    </source>
</evidence>
<keyword evidence="4" id="KW-1185">Reference proteome</keyword>
<dbReference type="PANTHER" id="PTHR22916:SF3">
    <property type="entry name" value="UDP-GLCNAC:BETAGAL BETA-1,3-N-ACETYLGLUCOSAMINYLTRANSFERASE-LIKE PROTEIN 1"/>
    <property type="match status" value="1"/>
</dbReference>